<comment type="caution">
    <text evidence="1">The sequence shown here is derived from an EMBL/GenBank/DDBJ whole genome shotgun (WGS) entry which is preliminary data.</text>
</comment>
<dbReference type="Proteomes" id="UP001596169">
    <property type="component" value="Unassembled WGS sequence"/>
</dbReference>
<evidence type="ECO:0000313" key="1">
    <source>
        <dbReference type="EMBL" id="MFC6123461.1"/>
    </source>
</evidence>
<dbReference type="RefSeq" id="WP_225371834.1">
    <property type="nucleotide sequence ID" value="NZ_JBHSRG010000011.1"/>
</dbReference>
<organism evidence="1 2">
    <name type="scientific">Citrobacter bitternis</name>
    <dbReference type="NCBI Taxonomy" id="1585982"/>
    <lineage>
        <taxon>Bacteria</taxon>
        <taxon>Pseudomonadati</taxon>
        <taxon>Pseudomonadota</taxon>
        <taxon>Gammaproteobacteria</taxon>
        <taxon>Enterobacterales</taxon>
        <taxon>Enterobacteriaceae</taxon>
        <taxon>Citrobacter</taxon>
    </lineage>
</organism>
<proteinExistence type="predicted"/>
<evidence type="ECO:0000313" key="2">
    <source>
        <dbReference type="Proteomes" id="UP001596169"/>
    </source>
</evidence>
<keyword evidence="2" id="KW-1185">Reference proteome</keyword>
<gene>
    <name evidence="1" type="ORF">ACFPZP_20645</name>
</gene>
<accession>A0ABW1Q3J6</accession>
<reference evidence="2" key="1">
    <citation type="journal article" date="2019" name="Int. J. Syst. Evol. Microbiol.">
        <title>The Global Catalogue of Microorganisms (GCM) 10K type strain sequencing project: providing services to taxonomists for standard genome sequencing and annotation.</title>
        <authorList>
            <consortium name="The Broad Institute Genomics Platform"/>
            <consortium name="The Broad Institute Genome Sequencing Center for Infectious Disease"/>
            <person name="Wu L."/>
            <person name="Ma J."/>
        </authorList>
    </citation>
    <scope>NUCLEOTIDE SEQUENCE [LARGE SCALE GENOMIC DNA]</scope>
    <source>
        <strain evidence="2">JCM30009</strain>
    </source>
</reference>
<protein>
    <submittedName>
        <fullName evidence="1">Uncharacterized protein</fullName>
    </submittedName>
</protein>
<sequence length="142" mass="15342">MKNLLKTVRDSIAAAMNGRTIEQMETEQLKQNVKNAVDDYLIRHPDWQPSTQPGKAGLTSKTLTAVHAAASANPSPAVVPVRDSKQKAKRVMKSLGAGAGVFTPHIVDEEALRRAREAARAFQAAEPERYGDIITATPIKGV</sequence>
<name>A0ABW1Q3J6_9ENTR</name>
<dbReference type="EMBL" id="JBHSRG010000011">
    <property type="protein sequence ID" value="MFC6123461.1"/>
    <property type="molecule type" value="Genomic_DNA"/>
</dbReference>